<dbReference type="FunFam" id="3.30.420.40:FF:000058">
    <property type="entry name" value="Putative actin-related protein 5"/>
    <property type="match status" value="1"/>
</dbReference>
<accession>D2VUN6</accession>
<dbReference type="InterPro" id="IPR043129">
    <property type="entry name" value="ATPase_NBD"/>
</dbReference>
<name>D2VUN6_NAEGR</name>
<dbReference type="Gene3D" id="3.30.420.40">
    <property type="match status" value="2"/>
</dbReference>
<dbReference type="InParanoid" id="D2VUN6"/>
<dbReference type="FunFam" id="3.90.640.10:FF:000007">
    <property type="entry name" value="Actin like 7B"/>
    <property type="match status" value="1"/>
</dbReference>
<dbReference type="AlphaFoldDB" id="D2VUN6"/>
<dbReference type="RefSeq" id="XP_002672284.1">
    <property type="nucleotide sequence ID" value="XM_002672238.1"/>
</dbReference>
<keyword evidence="4" id="KW-1185">Reference proteome</keyword>
<sequence>MQTLIVDNGSFKIKLGYSNSELPLDFPTLLGKPKQIYNWQGYGDKGDYVGEDAANKGGIIQARYPMEYGIITDWDDMTRIWNYGFNKFNGSREDELILMSENCGVPKSHREKMTQIMFEDFNFGGMYVALQGVLALYGSGNTTGVVLDGGESCTRAIPIYEGHALHNSVLELKFVSRDVIVDNMVELFKSRNYEFRTTSEKRIVREIKELFGYVALNYEEELKLSEESILIDYELPDGTIINIGKERFKSTEVLFSPNIFGMEEAGVAEIVFNSIGKSDLDMRREFFSNIVLAGGTTMFRGFAERMHKELSELAPTMKIHVKDLPNRNYLTWKGGCIFASLSNFNNMCIKREEYEESGPTIVHRRCC</sequence>
<proteinExistence type="inferred from homology"/>
<reference evidence="3 4" key="1">
    <citation type="journal article" date="2010" name="Cell">
        <title>The genome of Naegleria gruberi illuminates early eukaryotic versatility.</title>
        <authorList>
            <person name="Fritz-Laylin L.K."/>
            <person name="Prochnik S.E."/>
            <person name="Ginger M.L."/>
            <person name="Dacks J.B."/>
            <person name="Carpenter M.L."/>
            <person name="Field M.C."/>
            <person name="Kuo A."/>
            <person name="Paredez A."/>
            <person name="Chapman J."/>
            <person name="Pham J."/>
            <person name="Shu S."/>
            <person name="Neupane R."/>
            <person name="Cipriano M."/>
            <person name="Mancuso J."/>
            <person name="Tu H."/>
            <person name="Salamov A."/>
            <person name="Lindquist E."/>
            <person name="Shapiro H."/>
            <person name="Lucas S."/>
            <person name="Grigoriev I.V."/>
            <person name="Cande W.Z."/>
            <person name="Fulton C."/>
            <person name="Rokhsar D.S."/>
            <person name="Dawson S.C."/>
        </authorList>
    </citation>
    <scope>NUCLEOTIDE SEQUENCE [LARGE SCALE GENOMIC DNA]</scope>
    <source>
        <strain evidence="3 4">NEG-M</strain>
    </source>
</reference>
<dbReference type="KEGG" id="ngr:NAEGRDRAFT_72728"/>
<dbReference type="VEuPathDB" id="AmoebaDB:NAEGRDRAFT_72728"/>
<dbReference type="PRINTS" id="PR00190">
    <property type="entry name" value="ACTIN"/>
</dbReference>
<dbReference type="Pfam" id="PF00022">
    <property type="entry name" value="Actin"/>
    <property type="match status" value="1"/>
</dbReference>
<evidence type="ECO:0000256" key="1">
    <source>
        <dbReference type="ARBA" id="ARBA00049360"/>
    </source>
</evidence>
<comment type="similarity">
    <text evidence="2">Belongs to the actin family.</text>
</comment>
<dbReference type="FunFam" id="3.30.420.40:FF:000050">
    <property type="entry name" value="Actin, alpha skeletal muscle"/>
    <property type="match status" value="1"/>
</dbReference>
<dbReference type="GeneID" id="8850912"/>
<dbReference type="eggNOG" id="KOG0676">
    <property type="taxonomic scope" value="Eukaryota"/>
</dbReference>
<evidence type="ECO:0000256" key="2">
    <source>
        <dbReference type="RuleBase" id="RU000487"/>
    </source>
</evidence>
<dbReference type="Gene3D" id="3.90.640.10">
    <property type="entry name" value="Actin, Chain A, domain 4"/>
    <property type="match status" value="1"/>
</dbReference>
<organism evidence="4">
    <name type="scientific">Naegleria gruberi</name>
    <name type="common">Amoeba</name>
    <dbReference type="NCBI Taxonomy" id="5762"/>
    <lineage>
        <taxon>Eukaryota</taxon>
        <taxon>Discoba</taxon>
        <taxon>Heterolobosea</taxon>
        <taxon>Tetramitia</taxon>
        <taxon>Eutetramitia</taxon>
        <taxon>Vahlkampfiidae</taxon>
        <taxon>Naegleria</taxon>
    </lineage>
</organism>
<dbReference type="Proteomes" id="UP000006671">
    <property type="component" value="Unassembled WGS sequence"/>
</dbReference>
<evidence type="ECO:0000313" key="3">
    <source>
        <dbReference type="EMBL" id="EFC39540.1"/>
    </source>
</evidence>
<dbReference type="SMART" id="SM00268">
    <property type="entry name" value="ACTIN"/>
    <property type="match status" value="1"/>
</dbReference>
<dbReference type="SUPFAM" id="SSF53067">
    <property type="entry name" value="Actin-like ATPase domain"/>
    <property type="match status" value="2"/>
</dbReference>
<evidence type="ECO:0008006" key="5">
    <source>
        <dbReference type="Google" id="ProtNLM"/>
    </source>
</evidence>
<dbReference type="EMBL" id="GG738899">
    <property type="protein sequence ID" value="EFC39540.1"/>
    <property type="molecule type" value="Genomic_DNA"/>
</dbReference>
<evidence type="ECO:0000313" key="4">
    <source>
        <dbReference type="Proteomes" id="UP000006671"/>
    </source>
</evidence>
<dbReference type="STRING" id="5762.D2VUN6"/>
<comment type="catalytic activity">
    <reaction evidence="1">
        <text>ATP + H2O = ADP + phosphate + H(+)</text>
        <dbReference type="Rhea" id="RHEA:13065"/>
        <dbReference type="ChEBI" id="CHEBI:15377"/>
        <dbReference type="ChEBI" id="CHEBI:15378"/>
        <dbReference type="ChEBI" id="CHEBI:30616"/>
        <dbReference type="ChEBI" id="CHEBI:43474"/>
        <dbReference type="ChEBI" id="CHEBI:456216"/>
    </reaction>
</comment>
<dbReference type="PANTHER" id="PTHR11937">
    <property type="entry name" value="ACTIN"/>
    <property type="match status" value="1"/>
</dbReference>
<protein>
    <recommendedName>
        <fullName evidence="5">Actin</fullName>
    </recommendedName>
</protein>
<gene>
    <name evidence="3" type="ORF">NAEGRDRAFT_72728</name>
</gene>
<dbReference type="InterPro" id="IPR004000">
    <property type="entry name" value="Actin"/>
</dbReference>